<reference evidence="3" key="1">
    <citation type="submission" date="2022-11" db="UniProtKB">
        <authorList>
            <consortium name="WormBaseParasite"/>
        </authorList>
    </citation>
    <scope>IDENTIFICATION</scope>
</reference>
<feature type="compositionally biased region" description="Polar residues" evidence="1">
    <location>
        <begin position="491"/>
        <end position="504"/>
    </location>
</feature>
<dbReference type="AlphaFoldDB" id="A0A915CS33"/>
<feature type="compositionally biased region" description="Low complexity" evidence="1">
    <location>
        <begin position="252"/>
        <end position="262"/>
    </location>
</feature>
<feature type="compositionally biased region" description="Polar residues" evidence="1">
    <location>
        <begin position="473"/>
        <end position="482"/>
    </location>
</feature>
<dbReference type="Gene3D" id="2.30.30.140">
    <property type="match status" value="1"/>
</dbReference>
<evidence type="ECO:0000313" key="2">
    <source>
        <dbReference type="Proteomes" id="UP000887574"/>
    </source>
</evidence>
<protein>
    <submittedName>
        <fullName evidence="3">Uncharacterized protein</fullName>
    </submittedName>
</protein>
<evidence type="ECO:0000256" key="1">
    <source>
        <dbReference type="SAM" id="MobiDB-lite"/>
    </source>
</evidence>
<feature type="compositionally biased region" description="Polar residues" evidence="1">
    <location>
        <begin position="514"/>
        <end position="545"/>
    </location>
</feature>
<dbReference type="Proteomes" id="UP000887574">
    <property type="component" value="Unplaced"/>
</dbReference>
<feature type="compositionally biased region" description="Basic residues" evidence="1">
    <location>
        <begin position="658"/>
        <end position="669"/>
    </location>
</feature>
<name>A0A915CS33_9BILA</name>
<feature type="region of interest" description="Disordered" evidence="1">
    <location>
        <begin position="463"/>
        <end position="591"/>
    </location>
</feature>
<proteinExistence type="predicted"/>
<dbReference type="InterPro" id="IPR016197">
    <property type="entry name" value="Chromo-like_dom_sf"/>
</dbReference>
<sequence length="706" mass="76263">MGMEMKDVLKNMVNATKCFVHYLGWNSRYDEWLMLHKIRVDEKDEKASTKALESLIPRDLPPQIFALAMDWCTSAEGIPSLLSKHAYASDQQRPRRLSSSVTSSSNTLHPPKASTSHEAMLFQSKSLTAKSQAPVFTYQSPLSSPAAACKPTSSSMDHHSPLQRNSSYTQNLGSKSHHTSGSQELSVKTQMSANTATTMHSPVKFTIPHLQRPSESSSSCSSSVHSGVEHYYQGNDYQQLVSSSTSHCSPKQWNQAQSQHQQHPMTVNLSAGVYSAPPLPPITVPLAPPALHTSQPSSSCEPTIITSLPSSVTISRGIRSPPAPASVALSATSMAQLSCIVSAAGQYESGGSVAPYSVVIKPPEMTSLLPPPPLPPSFSPSPSIEEVANLAEISAQEPCSMANKIVSCKAVASCSWALSKDGQIKHQMVDLKENLAMLASASGLGSAADEAMMAMKSPLTVSSCGAVEDSDENASTQPSETPLNEEDESTSTDAKSTVSSSKILGSSPPPRSRSVATCVSKKQASHASTANTYKTTAQQTNQSLATDPPVLMHRTATPRSRRRSKSPEDGNSSGEDAYEEQVSHTDSSHAVRQRVVHRMEAEHQFSSYSFVGLPELDGLLDTSTEDCNANNIKVMEDRMQILRDIYQTYRAKFTRLERRHKASVAKKKQQQKEARESNNSSKTLGSAKEASEPHKSFIESTSTIIN</sequence>
<feature type="compositionally biased region" description="Polar residues" evidence="1">
    <location>
        <begin position="162"/>
        <end position="190"/>
    </location>
</feature>
<evidence type="ECO:0000313" key="3">
    <source>
        <dbReference type="WBParaSite" id="jg11540"/>
    </source>
</evidence>
<dbReference type="WBParaSite" id="jg11540">
    <property type="protein sequence ID" value="jg11540"/>
    <property type="gene ID" value="jg11540"/>
</dbReference>
<accession>A0A915CS33</accession>
<feature type="region of interest" description="Disordered" evidence="1">
    <location>
        <begin position="87"/>
        <end position="117"/>
    </location>
</feature>
<feature type="compositionally biased region" description="Polar residues" evidence="1">
    <location>
        <begin position="242"/>
        <end position="251"/>
    </location>
</feature>
<dbReference type="SUPFAM" id="SSF54160">
    <property type="entry name" value="Chromo domain-like"/>
    <property type="match status" value="1"/>
</dbReference>
<organism evidence="2 3">
    <name type="scientific">Ditylenchus dipsaci</name>
    <dbReference type="NCBI Taxonomy" id="166011"/>
    <lineage>
        <taxon>Eukaryota</taxon>
        <taxon>Metazoa</taxon>
        <taxon>Ecdysozoa</taxon>
        <taxon>Nematoda</taxon>
        <taxon>Chromadorea</taxon>
        <taxon>Rhabditida</taxon>
        <taxon>Tylenchina</taxon>
        <taxon>Tylenchomorpha</taxon>
        <taxon>Sphaerularioidea</taxon>
        <taxon>Anguinidae</taxon>
        <taxon>Anguininae</taxon>
        <taxon>Ditylenchus</taxon>
    </lineage>
</organism>
<keyword evidence="2" id="KW-1185">Reference proteome</keyword>
<feature type="region of interest" description="Disordered" evidence="1">
    <location>
        <begin position="242"/>
        <end position="263"/>
    </location>
</feature>
<feature type="region of interest" description="Disordered" evidence="1">
    <location>
        <begin position="147"/>
        <end position="190"/>
    </location>
</feature>
<feature type="region of interest" description="Disordered" evidence="1">
    <location>
        <begin position="658"/>
        <end position="706"/>
    </location>
</feature>